<organism evidence="1 2">
    <name type="scientific">Pseudomassariella vexata</name>
    <dbReference type="NCBI Taxonomy" id="1141098"/>
    <lineage>
        <taxon>Eukaryota</taxon>
        <taxon>Fungi</taxon>
        <taxon>Dikarya</taxon>
        <taxon>Ascomycota</taxon>
        <taxon>Pezizomycotina</taxon>
        <taxon>Sordariomycetes</taxon>
        <taxon>Xylariomycetidae</taxon>
        <taxon>Amphisphaeriales</taxon>
        <taxon>Pseudomassariaceae</taxon>
        <taxon>Pseudomassariella</taxon>
    </lineage>
</organism>
<evidence type="ECO:0000313" key="1">
    <source>
        <dbReference type="EMBL" id="ORY62399.1"/>
    </source>
</evidence>
<evidence type="ECO:0000313" key="2">
    <source>
        <dbReference type="Proteomes" id="UP000193689"/>
    </source>
</evidence>
<gene>
    <name evidence="1" type="ORF">BCR38DRAFT_410819</name>
</gene>
<reference evidence="1 2" key="1">
    <citation type="submission" date="2016-07" db="EMBL/GenBank/DDBJ databases">
        <title>Pervasive Adenine N6-methylation of Active Genes in Fungi.</title>
        <authorList>
            <consortium name="DOE Joint Genome Institute"/>
            <person name="Mondo S.J."/>
            <person name="Dannebaum R.O."/>
            <person name="Kuo R.C."/>
            <person name="Labutti K."/>
            <person name="Haridas S."/>
            <person name="Kuo A."/>
            <person name="Salamov A."/>
            <person name="Ahrendt S.R."/>
            <person name="Lipzen A."/>
            <person name="Sullivan W."/>
            <person name="Andreopoulos W.B."/>
            <person name="Clum A."/>
            <person name="Lindquist E."/>
            <person name="Daum C."/>
            <person name="Ramamoorthy G.K."/>
            <person name="Gryganskyi A."/>
            <person name="Culley D."/>
            <person name="Magnuson J.K."/>
            <person name="James T.Y."/>
            <person name="O'Malley M.A."/>
            <person name="Stajich J.E."/>
            <person name="Spatafora J.W."/>
            <person name="Visel A."/>
            <person name="Grigoriev I.V."/>
        </authorList>
    </citation>
    <scope>NUCLEOTIDE SEQUENCE [LARGE SCALE GENOMIC DNA]</scope>
    <source>
        <strain evidence="1 2">CBS 129021</strain>
    </source>
</reference>
<proteinExistence type="predicted"/>
<sequence>MSKLVKQWCTHKTANFEGIKGVKYNPNTGLESALEALDVRVRTLERISCSTTLPPMLKPTWDSLEYRLRYLDDKIRSATLEVPTAKTNIPRDLEVVKSMASSIFARIVAAAPAIESSKVTDDKDRDSGELDEIAQRLCYIAGHFHRKVRDFEENTSQLYEFVITLSLYADSTGLQTPNFGPVGPGRHPQRMLVGGHPPPPPPPPPPQLPFSSKGCCGCCACFCHNAKNTSKSGLTKRSLDRLDKRRWRVPGFGWLKKLRCFRSKERAGSVYTASTRSTIV</sequence>
<dbReference type="GeneID" id="63774723"/>
<dbReference type="OrthoDB" id="5148843at2759"/>
<protein>
    <submittedName>
        <fullName evidence="1">Uncharacterized protein</fullName>
    </submittedName>
</protein>
<dbReference type="AlphaFoldDB" id="A0A1Y2DTA9"/>
<name>A0A1Y2DTA9_9PEZI</name>
<comment type="caution">
    <text evidence="1">The sequence shown here is derived from an EMBL/GenBank/DDBJ whole genome shotgun (WGS) entry which is preliminary data.</text>
</comment>
<dbReference type="InParanoid" id="A0A1Y2DTA9"/>
<accession>A0A1Y2DTA9</accession>
<dbReference type="RefSeq" id="XP_040714235.1">
    <property type="nucleotide sequence ID" value="XM_040858511.1"/>
</dbReference>
<dbReference type="Proteomes" id="UP000193689">
    <property type="component" value="Unassembled WGS sequence"/>
</dbReference>
<keyword evidence="2" id="KW-1185">Reference proteome</keyword>
<dbReference type="EMBL" id="MCFJ01000009">
    <property type="protein sequence ID" value="ORY62399.1"/>
    <property type="molecule type" value="Genomic_DNA"/>
</dbReference>